<keyword evidence="3" id="KW-1185">Reference proteome</keyword>
<evidence type="ECO:0000313" key="2">
    <source>
        <dbReference type="EMBL" id="MPC63921.1"/>
    </source>
</evidence>
<organism evidence="2 3">
    <name type="scientific">Portunus trituberculatus</name>
    <name type="common">Swimming crab</name>
    <name type="synonym">Neptunus trituberculatus</name>
    <dbReference type="NCBI Taxonomy" id="210409"/>
    <lineage>
        <taxon>Eukaryota</taxon>
        <taxon>Metazoa</taxon>
        <taxon>Ecdysozoa</taxon>
        <taxon>Arthropoda</taxon>
        <taxon>Crustacea</taxon>
        <taxon>Multicrustacea</taxon>
        <taxon>Malacostraca</taxon>
        <taxon>Eumalacostraca</taxon>
        <taxon>Eucarida</taxon>
        <taxon>Decapoda</taxon>
        <taxon>Pleocyemata</taxon>
        <taxon>Brachyura</taxon>
        <taxon>Eubrachyura</taxon>
        <taxon>Portunoidea</taxon>
        <taxon>Portunidae</taxon>
        <taxon>Portuninae</taxon>
        <taxon>Portunus</taxon>
    </lineage>
</organism>
<sequence length="68" mass="8198">MKNSRVRYARKNYEDENEEDDDDPDDDNDDDDDEEEKEEESFNSTYSDSSRQHFIIPTTWRPKPHSVI</sequence>
<accession>A0A5B7GUI5</accession>
<proteinExistence type="predicted"/>
<protein>
    <submittedName>
        <fullName evidence="2">Uncharacterized protein</fullName>
    </submittedName>
</protein>
<gene>
    <name evidence="2" type="ORF">E2C01_058029</name>
</gene>
<feature type="compositionally biased region" description="Acidic residues" evidence="1">
    <location>
        <begin position="15"/>
        <end position="41"/>
    </location>
</feature>
<feature type="region of interest" description="Disordered" evidence="1">
    <location>
        <begin position="1"/>
        <end position="68"/>
    </location>
</feature>
<dbReference type="AlphaFoldDB" id="A0A5B7GUI5"/>
<reference evidence="2 3" key="1">
    <citation type="submission" date="2019-05" db="EMBL/GenBank/DDBJ databases">
        <title>Another draft genome of Portunus trituberculatus and its Hox gene families provides insights of decapod evolution.</title>
        <authorList>
            <person name="Jeong J.-H."/>
            <person name="Song I."/>
            <person name="Kim S."/>
            <person name="Choi T."/>
            <person name="Kim D."/>
            <person name="Ryu S."/>
            <person name="Kim W."/>
        </authorList>
    </citation>
    <scope>NUCLEOTIDE SEQUENCE [LARGE SCALE GENOMIC DNA]</scope>
    <source>
        <tissue evidence="2">Muscle</tissue>
    </source>
</reference>
<dbReference type="EMBL" id="VSRR010021415">
    <property type="protein sequence ID" value="MPC63921.1"/>
    <property type="molecule type" value="Genomic_DNA"/>
</dbReference>
<dbReference type="Proteomes" id="UP000324222">
    <property type="component" value="Unassembled WGS sequence"/>
</dbReference>
<comment type="caution">
    <text evidence="2">The sequence shown here is derived from an EMBL/GenBank/DDBJ whole genome shotgun (WGS) entry which is preliminary data.</text>
</comment>
<evidence type="ECO:0000256" key="1">
    <source>
        <dbReference type="SAM" id="MobiDB-lite"/>
    </source>
</evidence>
<name>A0A5B7GUI5_PORTR</name>
<feature type="compositionally biased region" description="Basic residues" evidence="1">
    <location>
        <begin position="1"/>
        <end position="10"/>
    </location>
</feature>
<evidence type="ECO:0000313" key="3">
    <source>
        <dbReference type="Proteomes" id="UP000324222"/>
    </source>
</evidence>